<feature type="binding site" evidence="13 16">
    <location>
        <position position="214"/>
    </location>
    <ligand>
        <name>NAD(+)</name>
        <dbReference type="ChEBI" id="CHEBI:57540"/>
    </ligand>
</feature>
<proteinExistence type="inferred from homology"/>
<name>A0A1M5S7Q5_9RHOB</name>
<keyword evidence="6 13" id="KW-0028">Amino-acid biosynthesis</keyword>
<feature type="active site" description="Proton acceptor" evidence="13 15">
    <location>
        <position position="328"/>
    </location>
</feature>
<keyword evidence="7 13" id="KW-0479">Metal-binding</keyword>
<dbReference type="Proteomes" id="UP000184211">
    <property type="component" value="Unassembled WGS sequence"/>
</dbReference>
<dbReference type="GO" id="GO:0000105">
    <property type="term" value="P:L-histidine biosynthetic process"/>
    <property type="evidence" value="ECO:0007669"/>
    <property type="project" value="UniProtKB-UniRule"/>
</dbReference>
<evidence type="ECO:0000256" key="2">
    <source>
        <dbReference type="ARBA" id="ARBA00004940"/>
    </source>
</evidence>
<evidence type="ECO:0000313" key="21">
    <source>
        <dbReference type="Proteomes" id="UP000184211"/>
    </source>
</evidence>
<sequence>MPQFLNTQDADFETQFTALLGAKREDSPDVDAVVAEIIADVRARGDAAVLELTAQFDRLELTPETLRFSEAEIDAFCAEVSDEERAALELAAERIRAYHSRQMPSDDSWADANGATLGWRWSPVSAAGLYVPGGLASYPSSVLMNAIPAKVAGVERLAIVVPTPDGIANPLVLLAARLAGVDEIYRIGGAQAVAALAYGTDTIAPVDKITGPGNAFVAAAKRRVFGKVGIDMIAGPSEILVIADKDNNPDWIALDLLSQAEHDESAQSILITDDNGFGKAVAQAVEKRLETLERRAIAGASWRDFGAVITVDDLDQAAALSNRIAPEHLELCVADPDALSDKITHAGAIFLGQFTPEAIGDYVGGPNHVLPTARSARFSSGLSVMDFLKRTTLSKMTLESLRAIGPAAATLAKSESLEAHGLSVLARLEALNQK</sequence>
<dbReference type="GO" id="GO:0008270">
    <property type="term" value="F:zinc ion binding"/>
    <property type="evidence" value="ECO:0007669"/>
    <property type="project" value="UniProtKB-UniRule"/>
</dbReference>
<evidence type="ECO:0000256" key="5">
    <source>
        <dbReference type="ARBA" id="ARBA00016531"/>
    </source>
</evidence>
<feature type="binding site" evidence="13 17">
    <location>
        <position position="262"/>
    </location>
    <ligand>
        <name>substrate</name>
    </ligand>
</feature>
<evidence type="ECO:0000256" key="1">
    <source>
        <dbReference type="ARBA" id="ARBA00003850"/>
    </source>
</evidence>
<dbReference type="OrthoDB" id="9805269at2"/>
<evidence type="ECO:0000256" key="13">
    <source>
        <dbReference type="HAMAP-Rule" id="MF_01024"/>
    </source>
</evidence>
<feature type="binding site" evidence="13 16">
    <location>
        <position position="191"/>
    </location>
    <ligand>
        <name>NAD(+)</name>
        <dbReference type="ChEBI" id="CHEBI:57540"/>
    </ligand>
</feature>
<feature type="binding site" evidence="13 16">
    <location>
        <position position="130"/>
    </location>
    <ligand>
        <name>NAD(+)</name>
        <dbReference type="ChEBI" id="CHEBI:57540"/>
    </ligand>
</feature>
<dbReference type="CDD" id="cd06572">
    <property type="entry name" value="Histidinol_dh"/>
    <property type="match status" value="1"/>
</dbReference>
<keyword evidence="21" id="KW-1185">Reference proteome</keyword>
<keyword evidence="8 13" id="KW-0862">Zinc</keyword>
<evidence type="ECO:0000256" key="6">
    <source>
        <dbReference type="ARBA" id="ARBA00022605"/>
    </source>
</evidence>
<dbReference type="UniPathway" id="UPA00031">
    <property type="reaction ID" value="UER00014"/>
</dbReference>
<comment type="function">
    <text evidence="1 13">Catalyzes the sequential NAD-dependent oxidations of L-histidinol to L-histidinaldehyde and then to L-histidine.</text>
</comment>
<gene>
    <name evidence="13" type="primary">hisD</name>
    <name evidence="20" type="ORF">SAMN04488044_2410</name>
</gene>
<evidence type="ECO:0000256" key="11">
    <source>
        <dbReference type="ARBA" id="ARBA00023102"/>
    </source>
</evidence>
<feature type="binding site" evidence="13 17">
    <location>
        <position position="237"/>
    </location>
    <ligand>
        <name>substrate</name>
    </ligand>
</feature>
<dbReference type="GO" id="GO:0005829">
    <property type="term" value="C:cytosol"/>
    <property type="evidence" value="ECO:0007669"/>
    <property type="project" value="TreeGrafter"/>
</dbReference>
<dbReference type="PANTHER" id="PTHR21256">
    <property type="entry name" value="HISTIDINOL DEHYDROGENASE HDH"/>
    <property type="match status" value="1"/>
</dbReference>
<evidence type="ECO:0000256" key="19">
    <source>
        <dbReference type="RuleBase" id="RU004175"/>
    </source>
</evidence>
<feature type="binding site" evidence="13 17">
    <location>
        <position position="361"/>
    </location>
    <ligand>
        <name>substrate</name>
    </ligand>
</feature>
<evidence type="ECO:0000256" key="17">
    <source>
        <dbReference type="PIRSR" id="PIRSR000099-3"/>
    </source>
</evidence>
<evidence type="ECO:0000256" key="14">
    <source>
        <dbReference type="PIRNR" id="PIRNR000099"/>
    </source>
</evidence>
<dbReference type="SUPFAM" id="SSF53720">
    <property type="entry name" value="ALDH-like"/>
    <property type="match status" value="1"/>
</dbReference>
<evidence type="ECO:0000256" key="10">
    <source>
        <dbReference type="ARBA" id="ARBA00023027"/>
    </source>
</evidence>
<keyword evidence="11 13" id="KW-0368">Histidine biosynthesis</keyword>
<dbReference type="RefSeq" id="WP_072793271.1">
    <property type="nucleotide sequence ID" value="NZ_FQWM01000004.1"/>
</dbReference>
<dbReference type="InterPro" id="IPR001692">
    <property type="entry name" value="Histidinol_DH_CS"/>
</dbReference>
<evidence type="ECO:0000256" key="15">
    <source>
        <dbReference type="PIRSR" id="PIRSR000099-1"/>
    </source>
</evidence>
<dbReference type="PRINTS" id="PR00083">
    <property type="entry name" value="HOLDHDRGNASE"/>
</dbReference>
<evidence type="ECO:0000256" key="12">
    <source>
        <dbReference type="ARBA" id="ARBA00049489"/>
    </source>
</evidence>
<dbReference type="PIRSF" id="PIRSF000099">
    <property type="entry name" value="Histidinol_dh"/>
    <property type="match status" value="1"/>
</dbReference>
<keyword evidence="10 13" id="KW-0520">NAD</keyword>
<evidence type="ECO:0000256" key="16">
    <source>
        <dbReference type="PIRSR" id="PIRSR000099-2"/>
    </source>
</evidence>
<feature type="active site" description="Proton acceptor" evidence="13 15">
    <location>
        <position position="327"/>
    </location>
</feature>
<dbReference type="STRING" id="870908.SAMN04488044_2410"/>
<feature type="binding site" evidence="13 17">
    <location>
        <position position="259"/>
    </location>
    <ligand>
        <name>substrate</name>
    </ligand>
</feature>
<protein>
    <recommendedName>
        <fullName evidence="5 13">Histidinol dehydrogenase</fullName>
        <shortName evidence="13">HDH</shortName>
        <ecNumber evidence="4 13">1.1.1.23</ecNumber>
    </recommendedName>
</protein>
<dbReference type="HAMAP" id="MF_01024">
    <property type="entry name" value="HisD"/>
    <property type="match status" value="1"/>
</dbReference>
<accession>A0A1M5S7Q5</accession>
<dbReference type="FunFam" id="3.40.50.1980:FF:000010">
    <property type="entry name" value="Histidinol dehydrogenase"/>
    <property type="match status" value="1"/>
</dbReference>
<feature type="binding site" evidence="13 17">
    <location>
        <position position="328"/>
    </location>
    <ligand>
        <name>substrate</name>
    </ligand>
</feature>
<feature type="binding site" evidence="13 18">
    <location>
        <position position="420"/>
    </location>
    <ligand>
        <name>Zn(2+)</name>
        <dbReference type="ChEBI" id="CHEBI:29105"/>
    </ligand>
</feature>
<dbReference type="Pfam" id="PF00815">
    <property type="entry name" value="Histidinol_dh"/>
    <property type="match status" value="1"/>
</dbReference>
<dbReference type="InterPro" id="IPR022695">
    <property type="entry name" value="Histidinol_DH_monofunct"/>
</dbReference>
<reference evidence="21" key="1">
    <citation type="submission" date="2016-11" db="EMBL/GenBank/DDBJ databases">
        <authorList>
            <person name="Varghese N."/>
            <person name="Submissions S."/>
        </authorList>
    </citation>
    <scope>NUCLEOTIDE SEQUENCE [LARGE SCALE GENOMIC DNA]</scope>
    <source>
        <strain evidence="21">DSM 28223</strain>
    </source>
</reference>
<feature type="binding site" evidence="13 18">
    <location>
        <position position="262"/>
    </location>
    <ligand>
        <name>Zn(2+)</name>
        <dbReference type="ChEBI" id="CHEBI:29105"/>
    </ligand>
</feature>
<evidence type="ECO:0000256" key="7">
    <source>
        <dbReference type="ARBA" id="ARBA00022723"/>
    </source>
</evidence>
<dbReference type="EC" id="1.1.1.23" evidence="4 13"/>
<comment type="cofactor">
    <cofactor evidence="13 18">
        <name>Zn(2+)</name>
        <dbReference type="ChEBI" id="CHEBI:29105"/>
    </cofactor>
    <text evidence="13 18">Binds 1 zinc ion per subunit.</text>
</comment>
<dbReference type="FunFam" id="3.40.50.1980:FF:000026">
    <property type="entry name" value="Histidinol dehydrogenase"/>
    <property type="match status" value="1"/>
</dbReference>
<evidence type="ECO:0000256" key="4">
    <source>
        <dbReference type="ARBA" id="ARBA00012965"/>
    </source>
</evidence>
<feature type="binding site" evidence="13 17">
    <location>
        <position position="420"/>
    </location>
    <ligand>
        <name>substrate</name>
    </ligand>
</feature>
<evidence type="ECO:0000256" key="8">
    <source>
        <dbReference type="ARBA" id="ARBA00022833"/>
    </source>
</evidence>
<organism evidence="20 21">
    <name type="scientific">Cognatishimia maritima</name>
    <dbReference type="NCBI Taxonomy" id="870908"/>
    <lineage>
        <taxon>Bacteria</taxon>
        <taxon>Pseudomonadati</taxon>
        <taxon>Pseudomonadota</taxon>
        <taxon>Alphaproteobacteria</taxon>
        <taxon>Rhodobacterales</taxon>
        <taxon>Paracoccaceae</taxon>
        <taxon>Cognatishimia</taxon>
    </lineage>
</organism>
<dbReference type="PROSITE" id="PS00611">
    <property type="entry name" value="HISOL_DEHYDROGENASE"/>
    <property type="match status" value="1"/>
</dbReference>
<keyword evidence="9 13" id="KW-0560">Oxidoreductase</keyword>
<comment type="similarity">
    <text evidence="3 13 14 19">Belongs to the histidinol dehydrogenase family.</text>
</comment>
<dbReference type="GO" id="GO:0051287">
    <property type="term" value="F:NAD binding"/>
    <property type="evidence" value="ECO:0007669"/>
    <property type="project" value="InterPro"/>
</dbReference>
<dbReference type="GO" id="GO:0004399">
    <property type="term" value="F:histidinol dehydrogenase activity"/>
    <property type="evidence" value="ECO:0007669"/>
    <property type="project" value="UniProtKB-UniRule"/>
</dbReference>
<dbReference type="InterPro" id="IPR012131">
    <property type="entry name" value="Hstdl_DH"/>
</dbReference>
<feature type="binding site" evidence="13 17">
    <location>
        <position position="415"/>
    </location>
    <ligand>
        <name>substrate</name>
    </ligand>
</feature>
<dbReference type="AlphaFoldDB" id="A0A1M5S7Q5"/>
<dbReference type="EMBL" id="FQWM01000004">
    <property type="protein sequence ID" value="SHH34485.1"/>
    <property type="molecule type" value="Genomic_DNA"/>
</dbReference>
<dbReference type="Gene3D" id="1.20.5.1300">
    <property type="match status" value="1"/>
</dbReference>
<evidence type="ECO:0000313" key="20">
    <source>
        <dbReference type="EMBL" id="SHH34485.1"/>
    </source>
</evidence>
<dbReference type="Gene3D" id="3.40.50.1980">
    <property type="entry name" value="Nitrogenase molybdenum iron protein domain"/>
    <property type="match status" value="2"/>
</dbReference>
<evidence type="ECO:0000256" key="9">
    <source>
        <dbReference type="ARBA" id="ARBA00023002"/>
    </source>
</evidence>
<evidence type="ECO:0000256" key="18">
    <source>
        <dbReference type="PIRSR" id="PIRSR000099-4"/>
    </source>
</evidence>
<feature type="binding site" evidence="13 18">
    <location>
        <position position="361"/>
    </location>
    <ligand>
        <name>Zn(2+)</name>
        <dbReference type="ChEBI" id="CHEBI:29105"/>
    </ligand>
</feature>
<comment type="catalytic activity">
    <reaction evidence="12 13">
        <text>L-histidinol + 2 NAD(+) + H2O = L-histidine + 2 NADH + 3 H(+)</text>
        <dbReference type="Rhea" id="RHEA:20641"/>
        <dbReference type="ChEBI" id="CHEBI:15377"/>
        <dbReference type="ChEBI" id="CHEBI:15378"/>
        <dbReference type="ChEBI" id="CHEBI:57540"/>
        <dbReference type="ChEBI" id="CHEBI:57595"/>
        <dbReference type="ChEBI" id="CHEBI:57699"/>
        <dbReference type="ChEBI" id="CHEBI:57945"/>
        <dbReference type="EC" id="1.1.1.23"/>
    </reaction>
</comment>
<dbReference type="PANTHER" id="PTHR21256:SF2">
    <property type="entry name" value="HISTIDINE BIOSYNTHESIS TRIFUNCTIONAL PROTEIN"/>
    <property type="match status" value="1"/>
</dbReference>
<dbReference type="InterPro" id="IPR016161">
    <property type="entry name" value="Ald_DH/histidinol_DH"/>
</dbReference>
<dbReference type="NCBIfam" id="TIGR00069">
    <property type="entry name" value="hisD"/>
    <property type="match status" value="1"/>
</dbReference>
<feature type="binding site" evidence="13 18">
    <location>
        <position position="259"/>
    </location>
    <ligand>
        <name>Zn(2+)</name>
        <dbReference type="ChEBI" id="CHEBI:29105"/>
    </ligand>
</feature>
<comment type="pathway">
    <text evidence="2 13">Amino-acid biosynthesis; L-histidine biosynthesis; L-histidine from 5-phospho-alpha-D-ribose 1-diphosphate: step 9/9.</text>
</comment>
<evidence type="ECO:0000256" key="3">
    <source>
        <dbReference type="ARBA" id="ARBA00010178"/>
    </source>
</evidence>